<reference evidence="2 3" key="1">
    <citation type="submission" date="2020-06" db="EMBL/GenBank/DDBJ databases">
        <title>Nonomuraea sp. SMC257, a novel actinomycete isolated from soil.</title>
        <authorList>
            <person name="Chanama M."/>
        </authorList>
    </citation>
    <scope>NUCLEOTIDE SEQUENCE [LARGE SCALE GENOMIC DNA]</scope>
    <source>
        <strain evidence="2 3">SMC257</strain>
    </source>
</reference>
<dbReference type="PROSITE" id="PS51725">
    <property type="entry name" value="ABM"/>
    <property type="match status" value="1"/>
</dbReference>
<gene>
    <name evidence="2" type="ORF">HTZ77_25305</name>
</gene>
<keyword evidence="2" id="KW-0560">Oxidoreductase</keyword>
<protein>
    <submittedName>
        <fullName evidence="2">Antibiotic biosynthesis monooxygenase</fullName>
    </submittedName>
</protein>
<keyword evidence="3" id="KW-1185">Reference proteome</keyword>
<feature type="domain" description="ABM" evidence="1">
    <location>
        <begin position="24"/>
        <end position="113"/>
    </location>
</feature>
<dbReference type="InterPro" id="IPR011008">
    <property type="entry name" value="Dimeric_a/b-barrel"/>
</dbReference>
<dbReference type="AlphaFoldDB" id="A0A7Y6IAL0"/>
<evidence type="ECO:0000313" key="2">
    <source>
        <dbReference type="EMBL" id="NUW34725.1"/>
    </source>
</evidence>
<dbReference type="PANTHER" id="PTHR33336">
    <property type="entry name" value="QUINOL MONOOXYGENASE YGIN-RELATED"/>
    <property type="match status" value="1"/>
</dbReference>
<dbReference type="GO" id="GO:0004497">
    <property type="term" value="F:monooxygenase activity"/>
    <property type="evidence" value="ECO:0007669"/>
    <property type="project" value="UniProtKB-KW"/>
</dbReference>
<evidence type="ECO:0000259" key="1">
    <source>
        <dbReference type="PROSITE" id="PS51725"/>
    </source>
</evidence>
<dbReference type="InterPro" id="IPR050744">
    <property type="entry name" value="AI-2_Isomerase_LsrG"/>
</dbReference>
<dbReference type="EMBL" id="JABWGN010000009">
    <property type="protein sequence ID" value="NUW34725.1"/>
    <property type="molecule type" value="Genomic_DNA"/>
</dbReference>
<dbReference type="GO" id="GO:0005829">
    <property type="term" value="C:cytosol"/>
    <property type="evidence" value="ECO:0007669"/>
    <property type="project" value="TreeGrafter"/>
</dbReference>
<organism evidence="2 3">
    <name type="scientific">Nonomuraea montanisoli</name>
    <dbReference type="NCBI Taxonomy" id="2741721"/>
    <lineage>
        <taxon>Bacteria</taxon>
        <taxon>Bacillati</taxon>
        <taxon>Actinomycetota</taxon>
        <taxon>Actinomycetes</taxon>
        <taxon>Streptosporangiales</taxon>
        <taxon>Streptosporangiaceae</taxon>
        <taxon>Nonomuraea</taxon>
    </lineage>
</organism>
<accession>A0A7Y6IAL0</accession>
<keyword evidence="2" id="KW-0503">Monooxygenase</keyword>
<sequence length="118" mass="13456">MDLVRSGGQHNDHYRQEPHVSNTLTIVAGFRAKPGQEERLRHELNAMIEPSLAEQGCLGYRPYTDPARPDHMIIVEEWADSAALDHHFSLPHFEHVAQVLEEILAEPFTLRRLTDIPA</sequence>
<dbReference type="Proteomes" id="UP000586042">
    <property type="component" value="Unassembled WGS sequence"/>
</dbReference>
<dbReference type="SUPFAM" id="SSF54909">
    <property type="entry name" value="Dimeric alpha+beta barrel"/>
    <property type="match status" value="1"/>
</dbReference>
<dbReference type="Gene3D" id="3.30.70.100">
    <property type="match status" value="1"/>
</dbReference>
<comment type="caution">
    <text evidence="2">The sequence shown here is derived from an EMBL/GenBank/DDBJ whole genome shotgun (WGS) entry which is preliminary data.</text>
</comment>
<dbReference type="InterPro" id="IPR007138">
    <property type="entry name" value="ABM_dom"/>
</dbReference>
<evidence type="ECO:0000313" key="3">
    <source>
        <dbReference type="Proteomes" id="UP000586042"/>
    </source>
</evidence>
<name>A0A7Y6IAL0_9ACTN</name>
<dbReference type="PANTHER" id="PTHR33336:SF3">
    <property type="entry name" value="ABM DOMAIN-CONTAINING PROTEIN"/>
    <property type="match status" value="1"/>
</dbReference>
<dbReference type="Pfam" id="PF03992">
    <property type="entry name" value="ABM"/>
    <property type="match status" value="1"/>
</dbReference>
<proteinExistence type="predicted"/>